<comment type="caution">
    <text evidence="2">The sequence shown here is derived from an EMBL/GenBank/DDBJ whole genome shotgun (WGS) entry which is preliminary data.</text>
</comment>
<accession>A0A161PDH3</accession>
<dbReference type="AlphaFoldDB" id="A0A161PDH3"/>
<gene>
    <name evidence="2" type="ORF">AZF04_12995</name>
</gene>
<feature type="transmembrane region" description="Helical" evidence="1">
    <location>
        <begin position="47"/>
        <end position="69"/>
    </location>
</feature>
<sequence length="107" mass="12121">MSKSINDLIHMKQIKITIFSVIITALVLLFLYAVSFDRNMRGWTEQIMSFHPLYIILSAAIPSFLLSLLSFKEMRNVKVAVISIALVTINLLTILFVVVVLAFGLMF</sequence>
<evidence type="ECO:0000313" key="2">
    <source>
        <dbReference type="EMBL" id="KYG25998.1"/>
    </source>
</evidence>
<feature type="transmembrane region" description="Helical" evidence="1">
    <location>
        <begin position="81"/>
        <end position="106"/>
    </location>
</feature>
<dbReference type="EMBL" id="LTAO01000039">
    <property type="protein sequence ID" value="KYG25998.1"/>
    <property type="molecule type" value="Genomic_DNA"/>
</dbReference>
<keyword evidence="1" id="KW-0472">Membrane</keyword>
<feature type="transmembrane region" description="Helical" evidence="1">
    <location>
        <begin position="16"/>
        <end position="35"/>
    </location>
</feature>
<protein>
    <submittedName>
        <fullName evidence="2">Uncharacterized protein</fullName>
    </submittedName>
</protein>
<keyword evidence="1" id="KW-0812">Transmembrane</keyword>
<proteinExistence type="predicted"/>
<keyword evidence="3" id="KW-1185">Reference proteome</keyword>
<organism evidence="2 3">
    <name type="scientific">Alkalihalobacillus trypoxylicola</name>
    <dbReference type="NCBI Taxonomy" id="519424"/>
    <lineage>
        <taxon>Bacteria</taxon>
        <taxon>Bacillati</taxon>
        <taxon>Bacillota</taxon>
        <taxon>Bacilli</taxon>
        <taxon>Bacillales</taxon>
        <taxon>Bacillaceae</taxon>
        <taxon>Alkalihalobacillus</taxon>
    </lineage>
</organism>
<dbReference type="Proteomes" id="UP000075806">
    <property type="component" value="Unassembled WGS sequence"/>
</dbReference>
<name>A0A161PDH3_9BACI</name>
<keyword evidence="1" id="KW-1133">Transmembrane helix</keyword>
<evidence type="ECO:0000313" key="3">
    <source>
        <dbReference type="Proteomes" id="UP000075806"/>
    </source>
</evidence>
<evidence type="ECO:0000256" key="1">
    <source>
        <dbReference type="SAM" id="Phobius"/>
    </source>
</evidence>
<reference evidence="2" key="1">
    <citation type="submission" date="2016-02" db="EMBL/GenBank/DDBJ databases">
        <title>Genome sequence of Bacillus trypoxylicola KCTC 13244(T).</title>
        <authorList>
            <person name="Jeong H."/>
            <person name="Park S.-H."/>
            <person name="Choi S.-K."/>
        </authorList>
    </citation>
    <scope>NUCLEOTIDE SEQUENCE [LARGE SCALE GENOMIC DNA]</scope>
    <source>
        <strain evidence="2">KCTC 13244</strain>
    </source>
</reference>